<dbReference type="PANTHER" id="PTHR33022:SF26">
    <property type="entry name" value="UBIQUITIN-LIKE PROTEASE FAMILY PROFILE DOMAIN-CONTAINING PROTEIN"/>
    <property type="match status" value="1"/>
</dbReference>
<accession>A0ABS8VL86</accession>
<dbReference type="PANTHER" id="PTHR33022">
    <property type="entry name" value="DUF1985 DOMAIN-CONTAINING PROTEIN"/>
    <property type="match status" value="1"/>
</dbReference>
<proteinExistence type="predicted"/>
<reference evidence="1 2" key="1">
    <citation type="journal article" date="2021" name="BMC Genomics">
        <title>Datura genome reveals duplications of psychoactive alkaloid biosynthetic genes and high mutation rate following tissue culture.</title>
        <authorList>
            <person name="Rajewski A."/>
            <person name="Carter-House D."/>
            <person name="Stajich J."/>
            <person name="Litt A."/>
        </authorList>
    </citation>
    <scope>NUCLEOTIDE SEQUENCE [LARGE SCALE GENOMIC DNA]</scope>
    <source>
        <strain evidence="1">AR-01</strain>
    </source>
</reference>
<dbReference type="InterPro" id="IPR038765">
    <property type="entry name" value="Papain-like_cys_pep_sf"/>
</dbReference>
<protein>
    <submittedName>
        <fullName evidence="1">Uncharacterized protein</fullName>
    </submittedName>
</protein>
<gene>
    <name evidence="1" type="ORF">HAX54_036691</name>
</gene>
<evidence type="ECO:0000313" key="2">
    <source>
        <dbReference type="Proteomes" id="UP000823775"/>
    </source>
</evidence>
<evidence type="ECO:0000313" key="1">
    <source>
        <dbReference type="EMBL" id="MCD9646665.1"/>
    </source>
</evidence>
<keyword evidence="2" id="KW-1185">Reference proteome</keyword>
<organism evidence="1 2">
    <name type="scientific">Datura stramonium</name>
    <name type="common">Jimsonweed</name>
    <name type="synonym">Common thornapple</name>
    <dbReference type="NCBI Taxonomy" id="4076"/>
    <lineage>
        <taxon>Eukaryota</taxon>
        <taxon>Viridiplantae</taxon>
        <taxon>Streptophyta</taxon>
        <taxon>Embryophyta</taxon>
        <taxon>Tracheophyta</taxon>
        <taxon>Spermatophyta</taxon>
        <taxon>Magnoliopsida</taxon>
        <taxon>eudicotyledons</taxon>
        <taxon>Gunneridae</taxon>
        <taxon>Pentapetalae</taxon>
        <taxon>asterids</taxon>
        <taxon>lamiids</taxon>
        <taxon>Solanales</taxon>
        <taxon>Solanaceae</taxon>
        <taxon>Solanoideae</taxon>
        <taxon>Datureae</taxon>
        <taxon>Datura</taxon>
    </lineage>
</organism>
<dbReference type="Gene3D" id="3.40.395.10">
    <property type="entry name" value="Adenoviral Proteinase, Chain A"/>
    <property type="match status" value="1"/>
</dbReference>
<comment type="caution">
    <text evidence="1">The sequence shown here is derived from an EMBL/GenBank/DDBJ whole genome shotgun (WGS) entry which is preliminary data.</text>
</comment>
<dbReference type="Proteomes" id="UP000823775">
    <property type="component" value="Unassembled WGS sequence"/>
</dbReference>
<name>A0ABS8VL86_DATST</name>
<sequence>MKIENVICQEDVSLMKKGLNIEGKYDVNEVFRYITVDYLFKTRIEEIYNKYAQQYGDICVAKEEDVICDYIKGYRLVANVSCSTVDAVMVPFNCRDKHHRILDVVHFRYKCIRIYDSYRSYDPLEVREYDVYVVAYAKYLSNRVDIRDVDFQANLHQFRYSALLWDYDSRKIEGSATSDDEVSAKLNRTLNETISQPDSVIE</sequence>
<dbReference type="EMBL" id="JACEIK010004883">
    <property type="protein sequence ID" value="MCD9646665.1"/>
    <property type="molecule type" value="Genomic_DNA"/>
</dbReference>
<dbReference type="SUPFAM" id="SSF54001">
    <property type="entry name" value="Cysteine proteinases"/>
    <property type="match status" value="1"/>
</dbReference>